<reference evidence="2" key="1">
    <citation type="submission" date="2021-05" db="EMBL/GenBank/DDBJ databases">
        <title>Molecular characterization for Shewanella algae harboring chromosomal blaOXA-55-like strains isolated from clinical and environment sample.</title>
        <authorList>
            <person name="Ohama Y."/>
            <person name="Aoki K."/>
            <person name="Harada S."/>
            <person name="Moriya K."/>
            <person name="Ishii Y."/>
            <person name="Tateda K."/>
        </authorList>
    </citation>
    <scope>NUCLEOTIDE SEQUENCE</scope>
    <source>
        <strain evidence="2">JCM 11563</strain>
    </source>
</reference>
<dbReference type="Pfam" id="PF00899">
    <property type="entry name" value="ThiF"/>
    <property type="match status" value="1"/>
</dbReference>
<evidence type="ECO:0000313" key="2">
    <source>
        <dbReference type="EMBL" id="GIU44678.1"/>
    </source>
</evidence>
<comment type="caution">
    <text evidence="2">The sequence shown here is derived from an EMBL/GenBank/DDBJ whole genome shotgun (WGS) entry which is preliminary data.</text>
</comment>
<gene>
    <name evidence="2" type="primary">thiF</name>
    <name evidence="2" type="ORF">TUM4438_16430</name>
</gene>
<protein>
    <submittedName>
        <fullName evidence="2">Thiamine biosynthesis protein ThiF</fullName>
    </submittedName>
</protein>
<dbReference type="InterPro" id="IPR000594">
    <property type="entry name" value="ThiF_NAD_FAD-bd"/>
</dbReference>
<dbReference type="Gene3D" id="3.40.50.720">
    <property type="entry name" value="NAD(P)-binding Rossmann-like Domain"/>
    <property type="match status" value="1"/>
</dbReference>
<evidence type="ECO:0000313" key="3">
    <source>
        <dbReference type="Proteomes" id="UP000887104"/>
    </source>
</evidence>
<dbReference type="PANTHER" id="PTHR10953:SF240">
    <property type="entry name" value="SULFUR CARRIER PROTEIN THIS ADENYLYLTRANSFERASE"/>
    <property type="match status" value="1"/>
</dbReference>
<dbReference type="SUPFAM" id="SSF69572">
    <property type="entry name" value="Activating enzymes of the ubiquitin-like proteins"/>
    <property type="match status" value="1"/>
</dbReference>
<name>A0ABQ4PAW1_9GAMM</name>
<dbReference type="RefSeq" id="WP_220780699.1">
    <property type="nucleotide sequence ID" value="NZ_BPEY01000023.1"/>
</dbReference>
<dbReference type="InterPro" id="IPR045886">
    <property type="entry name" value="ThiF/MoeB/HesA"/>
</dbReference>
<organism evidence="2 3">
    <name type="scientific">Shewanella sairae</name>
    <dbReference type="NCBI Taxonomy" id="190310"/>
    <lineage>
        <taxon>Bacteria</taxon>
        <taxon>Pseudomonadati</taxon>
        <taxon>Pseudomonadota</taxon>
        <taxon>Gammaproteobacteria</taxon>
        <taxon>Alteromonadales</taxon>
        <taxon>Shewanellaceae</taxon>
        <taxon>Shewanella</taxon>
    </lineage>
</organism>
<evidence type="ECO:0000259" key="1">
    <source>
        <dbReference type="Pfam" id="PF00899"/>
    </source>
</evidence>
<dbReference type="PANTHER" id="PTHR10953">
    <property type="entry name" value="UBIQUITIN-ACTIVATING ENZYME E1"/>
    <property type="match status" value="1"/>
</dbReference>
<accession>A0ABQ4PAW1</accession>
<proteinExistence type="predicted"/>
<dbReference type="InterPro" id="IPR035985">
    <property type="entry name" value="Ubiquitin-activating_enz"/>
</dbReference>
<dbReference type="CDD" id="cd00757">
    <property type="entry name" value="ThiF_MoeB_HesA_family"/>
    <property type="match status" value="1"/>
</dbReference>
<feature type="domain" description="THIF-type NAD/FAD binding fold" evidence="1">
    <location>
        <begin position="11"/>
        <end position="247"/>
    </location>
</feature>
<sequence length="265" mass="29100">MPLTDKEFIRYSRQILLPEVGEAGQQTFADAKVVIIGIGGLGHLVAQYLAAAGIGHLTLVDGDTVEVSNLPRQLLFDDSDLGLYKALVAKTKLRRAYKQTGVSAVTEHLNHNNAESVLNSAEIDLLLDCSDNFATRHFINQLAIKQQIGLVSASAAHFQGQLLSIDQHVSPQSGCYHCLFPADMRVNQSCQTVGVLGPMVGTLASMQALMALQLIMGNKALIGKLYRFDGNQFSWREARLPRNPECKICRQQQVAPDPFTEKHYV</sequence>
<dbReference type="Proteomes" id="UP000887104">
    <property type="component" value="Unassembled WGS sequence"/>
</dbReference>
<keyword evidence="3" id="KW-1185">Reference proteome</keyword>
<dbReference type="EMBL" id="BPEY01000023">
    <property type="protein sequence ID" value="GIU44678.1"/>
    <property type="molecule type" value="Genomic_DNA"/>
</dbReference>